<keyword evidence="5" id="KW-1185">Reference proteome</keyword>
<dbReference type="KEGG" id="amob:HG15A2_35900"/>
<dbReference type="PANTHER" id="PTHR44591:SF3">
    <property type="entry name" value="RESPONSE REGULATORY DOMAIN-CONTAINING PROTEIN"/>
    <property type="match status" value="1"/>
</dbReference>
<dbReference type="GO" id="GO:0000160">
    <property type="term" value="P:phosphorelay signal transduction system"/>
    <property type="evidence" value="ECO:0007669"/>
    <property type="project" value="InterPro"/>
</dbReference>
<evidence type="ECO:0000313" key="5">
    <source>
        <dbReference type="Proteomes" id="UP000319852"/>
    </source>
</evidence>
<dbReference type="Proteomes" id="UP000319852">
    <property type="component" value="Chromosome"/>
</dbReference>
<proteinExistence type="predicted"/>
<accession>A0A517MZH3</accession>
<keyword evidence="1" id="KW-0597">Phosphoprotein</keyword>
<dbReference type="Pfam" id="PF00072">
    <property type="entry name" value="Response_reg"/>
    <property type="match status" value="1"/>
</dbReference>
<dbReference type="RefSeq" id="WP_145061635.1">
    <property type="nucleotide sequence ID" value="NZ_CP036263.1"/>
</dbReference>
<name>A0A517MZH3_9BACT</name>
<dbReference type="InterPro" id="IPR050595">
    <property type="entry name" value="Bact_response_regulator"/>
</dbReference>
<dbReference type="CDD" id="cd00156">
    <property type="entry name" value="REC"/>
    <property type="match status" value="1"/>
</dbReference>
<comment type="caution">
    <text evidence="2">Lacks conserved residue(s) required for the propagation of feature annotation.</text>
</comment>
<sequence length="129" mass="14543">MSKNLSLLIVDSNRRTLDTMTKWFLQRGHQVTAVMHPRQALEAATFRDYDAAVIEQALPEKSGLQLMRKLRGLVGDLRVILLSSDPNSLTRQEALQCGAHELLYKTCQLREIDSCLTDTAPAVEEFEVT</sequence>
<evidence type="ECO:0000313" key="4">
    <source>
        <dbReference type="EMBL" id="QDT00254.1"/>
    </source>
</evidence>
<gene>
    <name evidence="4" type="ORF">HG15A2_35900</name>
</gene>
<evidence type="ECO:0000256" key="2">
    <source>
        <dbReference type="PROSITE-ProRule" id="PRU00169"/>
    </source>
</evidence>
<dbReference type="InterPro" id="IPR011006">
    <property type="entry name" value="CheY-like_superfamily"/>
</dbReference>
<dbReference type="Gene3D" id="3.40.50.2300">
    <property type="match status" value="1"/>
</dbReference>
<evidence type="ECO:0000256" key="1">
    <source>
        <dbReference type="ARBA" id="ARBA00022553"/>
    </source>
</evidence>
<dbReference type="InterPro" id="IPR001789">
    <property type="entry name" value="Sig_transdc_resp-reg_receiver"/>
</dbReference>
<feature type="domain" description="Response regulatory" evidence="3">
    <location>
        <begin position="6"/>
        <end position="120"/>
    </location>
</feature>
<dbReference type="SUPFAM" id="SSF52172">
    <property type="entry name" value="CheY-like"/>
    <property type="match status" value="1"/>
</dbReference>
<dbReference type="PANTHER" id="PTHR44591">
    <property type="entry name" value="STRESS RESPONSE REGULATOR PROTEIN 1"/>
    <property type="match status" value="1"/>
</dbReference>
<dbReference type="SMART" id="SM00448">
    <property type="entry name" value="REC"/>
    <property type="match status" value="1"/>
</dbReference>
<dbReference type="AlphaFoldDB" id="A0A517MZH3"/>
<dbReference type="OrthoDB" id="9797341at2"/>
<evidence type="ECO:0000259" key="3">
    <source>
        <dbReference type="PROSITE" id="PS50110"/>
    </source>
</evidence>
<dbReference type="PROSITE" id="PS50110">
    <property type="entry name" value="RESPONSE_REGULATORY"/>
    <property type="match status" value="1"/>
</dbReference>
<organism evidence="4 5">
    <name type="scientific">Adhaeretor mobilis</name>
    <dbReference type="NCBI Taxonomy" id="1930276"/>
    <lineage>
        <taxon>Bacteria</taxon>
        <taxon>Pseudomonadati</taxon>
        <taxon>Planctomycetota</taxon>
        <taxon>Planctomycetia</taxon>
        <taxon>Pirellulales</taxon>
        <taxon>Lacipirellulaceae</taxon>
        <taxon>Adhaeretor</taxon>
    </lineage>
</organism>
<reference evidence="4 5" key="1">
    <citation type="submission" date="2019-02" db="EMBL/GenBank/DDBJ databases">
        <title>Deep-cultivation of Planctomycetes and their phenomic and genomic characterization uncovers novel biology.</title>
        <authorList>
            <person name="Wiegand S."/>
            <person name="Jogler M."/>
            <person name="Boedeker C."/>
            <person name="Pinto D."/>
            <person name="Vollmers J."/>
            <person name="Rivas-Marin E."/>
            <person name="Kohn T."/>
            <person name="Peeters S.H."/>
            <person name="Heuer A."/>
            <person name="Rast P."/>
            <person name="Oberbeckmann S."/>
            <person name="Bunk B."/>
            <person name="Jeske O."/>
            <person name="Meyerdierks A."/>
            <person name="Storesund J.E."/>
            <person name="Kallscheuer N."/>
            <person name="Luecker S."/>
            <person name="Lage O.M."/>
            <person name="Pohl T."/>
            <person name="Merkel B.J."/>
            <person name="Hornburger P."/>
            <person name="Mueller R.-W."/>
            <person name="Bruemmer F."/>
            <person name="Labrenz M."/>
            <person name="Spormann A.M."/>
            <person name="Op den Camp H."/>
            <person name="Overmann J."/>
            <person name="Amann R."/>
            <person name="Jetten M.S.M."/>
            <person name="Mascher T."/>
            <person name="Medema M.H."/>
            <person name="Devos D.P."/>
            <person name="Kaster A.-K."/>
            <person name="Ovreas L."/>
            <person name="Rohde M."/>
            <person name="Galperin M.Y."/>
            <person name="Jogler C."/>
        </authorList>
    </citation>
    <scope>NUCLEOTIDE SEQUENCE [LARGE SCALE GENOMIC DNA]</scope>
    <source>
        <strain evidence="4 5">HG15A2</strain>
    </source>
</reference>
<dbReference type="EMBL" id="CP036263">
    <property type="protein sequence ID" value="QDT00254.1"/>
    <property type="molecule type" value="Genomic_DNA"/>
</dbReference>
<protein>
    <submittedName>
        <fullName evidence="4">Osmolarity response regulator</fullName>
    </submittedName>
</protein>